<proteinExistence type="inferred from homology"/>
<protein>
    <submittedName>
        <fullName evidence="4">Flagellar biosynthetic protein FlhB</fullName>
    </submittedName>
</protein>
<keyword evidence="4" id="KW-0969">Cilium</keyword>
<feature type="transmembrane region" description="Helical" evidence="3">
    <location>
        <begin position="87"/>
        <end position="112"/>
    </location>
</feature>
<keyword evidence="3" id="KW-1133">Transmembrane helix</keyword>
<accession>A0A543KE28</accession>
<dbReference type="InterPro" id="IPR029025">
    <property type="entry name" value="T3SS_substrate_exporter_C"/>
</dbReference>
<dbReference type="OrthoDB" id="9807950at2"/>
<gene>
    <name evidence="4" type="ORF">BD293_1975</name>
</gene>
<dbReference type="EMBL" id="VFPT01000001">
    <property type="protein sequence ID" value="TQM93343.1"/>
    <property type="molecule type" value="Genomic_DNA"/>
</dbReference>
<dbReference type="SUPFAM" id="SSF160544">
    <property type="entry name" value="EscU C-terminal domain-like"/>
    <property type="match status" value="1"/>
</dbReference>
<keyword evidence="3" id="KW-0472">Membrane</keyword>
<feature type="region of interest" description="Disordered" evidence="2">
    <location>
        <begin position="1"/>
        <end position="29"/>
    </location>
</feature>
<feature type="compositionally biased region" description="Basic and acidic residues" evidence="2">
    <location>
        <begin position="7"/>
        <end position="29"/>
    </location>
</feature>
<name>A0A543KE28_9RHOB</name>
<comment type="caution">
    <text evidence="4">The sequence shown here is derived from an EMBL/GenBank/DDBJ whole genome shotgun (WGS) entry which is preliminary data.</text>
</comment>
<dbReference type="Gene3D" id="3.40.1690.10">
    <property type="entry name" value="secretion proteins EscU"/>
    <property type="match status" value="1"/>
</dbReference>
<reference evidence="4 5" key="1">
    <citation type="submission" date="2019-06" db="EMBL/GenBank/DDBJ databases">
        <title>Genomic Encyclopedia of Archaeal and Bacterial Type Strains, Phase II (KMG-II): from individual species to whole genera.</title>
        <authorList>
            <person name="Goeker M."/>
        </authorList>
    </citation>
    <scope>NUCLEOTIDE SEQUENCE [LARGE SCALE GENOMIC DNA]</scope>
    <source>
        <strain evidence="4 5">DSM 18423</strain>
    </source>
</reference>
<dbReference type="InterPro" id="IPR006135">
    <property type="entry name" value="T3SS_substrate_exporter"/>
</dbReference>
<feature type="transmembrane region" description="Helical" evidence="3">
    <location>
        <begin position="191"/>
        <end position="213"/>
    </location>
</feature>
<keyword evidence="5" id="KW-1185">Reference proteome</keyword>
<comment type="similarity">
    <text evidence="1">Belongs to the type III secretion exporter family.</text>
</comment>
<feature type="transmembrane region" description="Helical" evidence="3">
    <location>
        <begin position="34"/>
        <end position="55"/>
    </location>
</feature>
<evidence type="ECO:0000256" key="3">
    <source>
        <dbReference type="SAM" id="Phobius"/>
    </source>
</evidence>
<keyword evidence="3" id="KW-0812">Transmembrane</keyword>
<feature type="transmembrane region" description="Helical" evidence="3">
    <location>
        <begin position="155"/>
        <end position="179"/>
    </location>
</feature>
<keyword evidence="4" id="KW-0966">Cell projection</keyword>
<dbReference type="GO" id="GO:0009306">
    <property type="term" value="P:protein secretion"/>
    <property type="evidence" value="ECO:0007669"/>
    <property type="project" value="InterPro"/>
</dbReference>
<dbReference type="PANTHER" id="PTHR30531">
    <property type="entry name" value="FLAGELLAR BIOSYNTHETIC PROTEIN FLHB"/>
    <property type="match status" value="1"/>
</dbReference>
<evidence type="ECO:0000313" key="4">
    <source>
        <dbReference type="EMBL" id="TQM93343.1"/>
    </source>
</evidence>
<keyword evidence="4" id="KW-0282">Flagellum</keyword>
<evidence type="ECO:0000256" key="2">
    <source>
        <dbReference type="SAM" id="MobiDB-lite"/>
    </source>
</evidence>
<evidence type="ECO:0000313" key="5">
    <source>
        <dbReference type="Proteomes" id="UP000320582"/>
    </source>
</evidence>
<dbReference type="PANTHER" id="PTHR30531:SF12">
    <property type="entry name" value="FLAGELLAR BIOSYNTHETIC PROTEIN FLHB"/>
    <property type="match status" value="1"/>
</dbReference>
<organism evidence="4 5">
    <name type="scientific">Roseinatronobacter monicus</name>
    <dbReference type="NCBI Taxonomy" id="393481"/>
    <lineage>
        <taxon>Bacteria</taxon>
        <taxon>Pseudomonadati</taxon>
        <taxon>Pseudomonadota</taxon>
        <taxon>Alphaproteobacteria</taxon>
        <taxon>Rhodobacterales</taxon>
        <taxon>Paracoccaceae</taxon>
        <taxon>Roseinatronobacter</taxon>
    </lineage>
</organism>
<dbReference type="AlphaFoldDB" id="A0A543KE28"/>
<dbReference type="RefSeq" id="WP_142081207.1">
    <property type="nucleotide sequence ID" value="NZ_VFPT01000001.1"/>
</dbReference>
<evidence type="ECO:0000256" key="1">
    <source>
        <dbReference type="ARBA" id="ARBA00010690"/>
    </source>
</evidence>
<dbReference type="Pfam" id="PF01312">
    <property type="entry name" value="Bac_export_2"/>
    <property type="match status" value="1"/>
</dbReference>
<sequence length="362" mass="39387">MSDDDQSGEKEFEPTERKLQQQREKGEVPRSTDLNTAAAFLGLLIAAMATGHFAVTQLGDAGLVLISQADQISALLVGNATPLVGGLILHVAVAILALVIVPFLLVWTGLIAQRTVIFAPEKLMPKASRINPIANAKNKFGRNGLFEFAKSTVKLLVISSVLWLFLMHNLASILTSMYLTPALASAELLGLVIRFLALVFVVKLSVGAIDFFWQRAEHMRRNRMSFKDMRDEHKQSEGDPHAKGQRHRRGREIASNHMLEAVSDASVVIVNPTHYAVALKWSSDDLGAPVCVAKGVDQIAARIRERAEDAGVPIHSDPPTARALHATVELGQEISTEHFGAVAAAIRFAEAMRIKARTGGWS</sequence>
<dbReference type="Proteomes" id="UP000320582">
    <property type="component" value="Unassembled WGS sequence"/>
</dbReference>
<feature type="region of interest" description="Disordered" evidence="2">
    <location>
        <begin position="228"/>
        <end position="249"/>
    </location>
</feature>
<dbReference type="GO" id="GO:0005886">
    <property type="term" value="C:plasma membrane"/>
    <property type="evidence" value="ECO:0007669"/>
    <property type="project" value="TreeGrafter"/>
</dbReference>
<feature type="compositionally biased region" description="Basic and acidic residues" evidence="2">
    <location>
        <begin position="228"/>
        <end position="242"/>
    </location>
</feature>
<dbReference type="PRINTS" id="PR00950">
    <property type="entry name" value="TYPE3IMSPROT"/>
</dbReference>